<dbReference type="InterPro" id="IPR009057">
    <property type="entry name" value="Homeodomain-like_sf"/>
</dbReference>
<keyword evidence="1" id="KW-0805">Transcription regulation</keyword>
<dbReference type="PANTHER" id="PTHR30055">
    <property type="entry name" value="HTH-TYPE TRANSCRIPTIONAL REGULATOR RUTR"/>
    <property type="match status" value="1"/>
</dbReference>
<organism evidence="6 7">
    <name type="scientific">Acanthopleuribacter pedis</name>
    <dbReference type="NCBI Taxonomy" id="442870"/>
    <lineage>
        <taxon>Bacteria</taxon>
        <taxon>Pseudomonadati</taxon>
        <taxon>Acidobacteriota</taxon>
        <taxon>Holophagae</taxon>
        <taxon>Acanthopleuribacterales</taxon>
        <taxon>Acanthopleuribacteraceae</taxon>
        <taxon>Acanthopleuribacter</taxon>
    </lineage>
</organism>
<dbReference type="RefSeq" id="WP_207861078.1">
    <property type="nucleotide sequence ID" value="NZ_JAFREP010000021.1"/>
</dbReference>
<dbReference type="Proteomes" id="UP000664417">
    <property type="component" value="Unassembled WGS sequence"/>
</dbReference>
<dbReference type="SUPFAM" id="SSF48498">
    <property type="entry name" value="Tetracyclin repressor-like, C-terminal domain"/>
    <property type="match status" value="1"/>
</dbReference>
<dbReference type="InterPro" id="IPR001647">
    <property type="entry name" value="HTH_TetR"/>
</dbReference>
<dbReference type="EMBL" id="JAFREP010000021">
    <property type="protein sequence ID" value="MBO1321106.1"/>
    <property type="molecule type" value="Genomic_DNA"/>
</dbReference>
<evidence type="ECO:0000256" key="1">
    <source>
        <dbReference type="ARBA" id="ARBA00023015"/>
    </source>
</evidence>
<dbReference type="InterPro" id="IPR050109">
    <property type="entry name" value="HTH-type_TetR-like_transc_reg"/>
</dbReference>
<accession>A0A8J7Q9H0</accession>
<dbReference type="GO" id="GO:0003700">
    <property type="term" value="F:DNA-binding transcription factor activity"/>
    <property type="evidence" value="ECO:0007669"/>
    <property type="project" value="TreeGrafter"/>
</dbReference>
<evidence type="ECO:0000256" key="4">
    <source>
        <dbReference type="PROSITE-ProRule" id="PRU00335"/>
    </source>
</evidence>
<dbReference type="InterPro" id="IPR036271">
    <property type="entry name" value="Tet_transcr_reg_TetR-rel_C_sf"/>
</dbReference>
<reference evidence="6" key="1">
    <citation type="submission" date="2021-03" db="EMBL/GenBank/DDBJ databases">
        <authorList>
            <person name="Wang G."/>
        </authorList>
    </citation>
    <scope>NUCLEOTIDE SEQUENCE</scope>
    <source>
        <strain evidence="6">KCTC 12899</strain>
    </source>
</reference>
<protein>
    <submittedName>
        <fullName evidence="6">TetR/AcrR family transcriptional regulator</fullName>
    </submittedName>
</protein>
<keyword evidence="7" id="KW-1185">Reference proteome</keyword>
<dbReference type="AlphaFoldDB" id="A0A8J7Q9H0"/>
<feature type="DNA-binding region" description="H-T-H motif" evidence="4">
    <location>
        <begin position="35"/>
        <end position="54"/>
    </location>
</feature>
<name>A0A8J7Q9H0_9BACT</name>
<dbReference type="Pfam" id="PF00440">
    <property type="entry name" value="TetR_N"/>
    <property type="match status" value="1"/>
</dbReference>
<sequence length="196" mass="21967">MVHSRIERGRCPLANTADRIVQAAVTCLAHNPKATLTELAESAGVSRMTLHRHFKTRELLLEAVQHHLVTKTLAIVAEAAAGDADPRDQLRHIIEACVRRQNGFHLLMQGAGSHEDHDRDTCPFAEMNRRILTLIETLQARGDIRPDLPVDWVFHSFDGVIYVAWECLQRGTVAPRDVPRLAWETFSGGVFTHTPD</sequence>
<dbReference type="GO" id="GO:0000976">
    <property type="term" value="F:transcription cis-regulatory region binding"/>
    <property type="evidence" value="ECO:0007669"/>
    <property type="project" value="TreeGrafter"/>
</dbReference>
<comment type="caution">
    <text evidence="6">The sequence shown here is derived from an EMBL/GenBank/DDBJ whole genome shotgun (WGS) entry which is preliminary data.</text>
</comment>
<evidence type="ECO:0000313" key="6">
    <source>
        <dbReference type="EMBL" id="MBO1321106.1"/>
    </source>
</evidence>
<evidence type="ECO:0000256" key="2">
    <source>
        <dbReference type="ARBA" id="ARBA00023125"/>
    </source>
</evidence>
<feature type="domain" description="HTH tetR-type" evidence="5">
    <location>
        <begin position="14"/>
        <end position="72"/>
    </location>
</feature>
<proteinExistence type="predicted"/>
<evidence type="ECO:0000259" key="5">
    <source>
        <dbReference type="PROSITE" id="PS50977"/>
    </source>
</evidence>
<gene>
    <name evidence="6" type="ORF">J3U88_21685</name>
</gene>
<dbReference type="Gene3D" id="1.10.357.10">
    <property type="entry name" value="Tetracycline Repressor, domain 2"/>
    <property type="match status" value="1"/>
</dbReference>
<dbReference type="PANTHER" id="PTHR30055:SF234">
    <property type="entry name" value="HTH-TYPE TRANSCRIPTIONAL REGULATOR BETI"/>
    <property type="match status" value="1"/>
</dbReference>
<keyword evidence="3" id="KW-0804">Transcription</keyword>
<evidence type="ECO:0000256" key="3">
    <source>
        <dbReference type="ARBA" id="ARBA00023163"/>
    </source>
</evidence>
<dbReference type="PROSITE" id="PS50977">
    <property type="entry name" value="HTH_TETR_2"/>
    <property type="match status" value="1"/>
</dbReference>
<dbReference type="SUPFAM" id="SSF46689">
    <property type="entry name" value="Homeodomain-like"/>
    <property type="match status" value="1"/>
</dbReference>
<evidence type="ECO:0000313" key="7">
    <source>
        <dbReference type="Proteomes" id="UP000664417"/>
    </source>
</evidence>
<keyword evidence="2 4" id="KW-0238">DNA-binding</keyword>